<dbReference type="Pfam" id="PF01882">
    <property type="entry name" value="DUF58"/>
    <property type="match status" value="1"/>
</dbReference>
<dbReference type="STRING" id="1513793.SAMN06296036_10835"/>
<feature type="domain" description="DUF58" evidence="1">
    <location>
        <begin position="42"/>
        <end position="250"/>
    </location>
</feature>
<evidence type="ECO:0000313" key="3">
    <source>
        <dbReference type="Proteomes" id="UP000192907"/>
    </source>
</evidence>
<dbReference type="Proteomes" id="UP000192907">
    <property type="component" value="Unassembled WGS sequence"/>
</dbReference>
<sequence>MISPELRKQIKTLQLKAGHDVSNILAGEYVSAFKGRGMEFDEVREYFPGDDVRAIDWNVTARMGQPFIKVFREEREMTLMLMVDVSPSQFFGTQEKSKVEIAAELAAVLAFLAIRNNDRVGVILFSDHVEQYIPPMKGRSHIWNIIRSVLSHEPKGRATKLDEAISHYLQVIKRRSLCFLISDFLTEGYENKLKQLAARHDLVCVDIEDPREQEWVDAGLLAIQDSETGEQLVLDSGDPNLWRQIEEAWQEKVDGLQGLARKSGFDILSLRTNQSIVDGLMAVFKRRERRQRRR</sequence>
<evidence type="ECO:0000313" key="2">
    <source>
        <dbReference type="EMBL" id="SMF25072.1"/>
    </source>
</evidence>
<dbReference type="SUPFAM" id="SSF53300">
    <property type="entry name" value="vWA-like"/>
    <property type="match status" value="1"/>
</dbReference>
<reference evidence="3" key="1">
    <citation type="submission" date="2017-04" db="EMBL/GenBank/DDBJ databases">
        <authorList>
            <person name="Varghese N."/>
            <person name="Submissions S."/>
        </authorList>
    </citation>
    <scope>NUCLEOTIDE SEQUENCE [LARGE SCALE GENOMIC DNA]</scope>
    <source>
        <strain evidence="3">RKEM611</strain>
    </source>
</reference>
<dbReference type="Gene3D" id="3.40.50.410">
    <property type="entry name" value="von Willebrand factor, type A domain"/>
    <property type="match status" value="1"/>
</dbReference>
<evidence type="ECO:0000259" key="1">
    <source>
        <dbReference type="Pfam" id="PF01882"/>
    </source>
</evidence>
<dbReference type="InterPro" id="IPR002881">
    <property type="entry name" value="DUF58"/>
</dbReference>
<dbReference type="InterPro" id="IPR036465">
    <property type="entry name" value="vWFA_dom_sf"/>
</dbReference>
<keyword evidence="3" id="KW-1185">Reference proteome</keyword>
<accession>A0A1Y6BSP7</accession>
<dbReference type="PANTHER" id="PTHR33608:SF6">
    <property type="entry name" value="BLL2464 PROTEIN"/>
    <property type="match status" value="1"/>
</dbReference>
<dbReference type="EMBL" id="FWZT01000008">
    <property type="protein sequence ID" value="SMF25072.1"/>
    <property type="molecule type" value="Genomic_DNA"/>
</dbReference>
<dbReference type="PANTHER" id="PTHR33608">
    <property type="entry name" value="BLL2464 PROTEIN"/>
    <property type="match status" value="1"/>
</dbReference>
<dbReference type="AlphaFoldDB" id="A0A1Y6BSP7"/>
<organism evidence="2 3">
    <name type="scientific">Pseudobacteriovorax antillogorgiicola</name>
    <dbReference type="NCBI Taxonomy" id="1513793"/>
    <lineage>
        <taxon>Bacteria</taxon>
        <taxon>Pseudomonadati</taxon>
        <taxon>Bdellovibrionota</taxon>
        <taxon>Oligoflexia</taxon>
        <taxon>Oligoflexales</taxon>
        <taxon>Pseudobacteriovoracaceae</taxon>
        <taxon>Pseudobacteriovorax</taxon>
    </lineage>
</organism>
<dbReference type="CDD" id="cd00198">
    <property type="entry name" value="vWFA"/>
    <property type="match status" value="1"/>
</dbReference>
<proteinExistence type="predicted"/>
<name>A0A1Y6BSP7_9BACT</name>
<dbReference type="RefSeq" id="WP_132319065.1">
    <property type="nucleotide sequence ID" value="NZ_FWZT01000008.1"/>
</dbReference>
<gene>
    <name evidence="2" type="ORF">SAMN06296036_10835</name>
</gene>
<dbReference type="OrthoDB" id="5290214at2"/>
<protein>
    <recommendedName>
        <fullName evidence="1">DUF58 domain-containing protein</fullName>
    </recommendedName>
</protein>